<name>A0AAP0LH71_9MAGN</name>
<accession>A0AAP0LH71</accession>
<dbReference type="EMBL" id="JBBNAF010000001">
    <property type="protein sequence ID" value="KAK9170102.1"/>
    <property type="molecule type" value="Genomic_DNA"/>
</dbReference>
<reference evidence="2 3" key="1">
    <citation type="submission" date="2024-01" db="EMBL/GenBank/DDBJ databases">
        <title>Genome assemblies of Stephania.</title>
        <authorList>
            <person name="Yang L."/>
        </authorList>
    </citation>
    <scope>NUCLEOTIDE SEQUENCE [LARGE SCALE GENOMIC DNA]</scope>
    <source>
        <strain evidence="2">YNDBR</strain>
        <tissue evidence="2">Leaf</tissue>
    </source>
</reference>
<dbReference type="Proteomes" id="UP001420932">
    <property type="component" value="Unassembled WGS sequence"/>
</dbReference>
<sequence length="255" mass="27887">MDNEFTADDGGLLKLDVVEEDRAETSGRWPVQIERGSWRKSLQVGAGSKEGVGTSGGCGKCRGGAWRAEVVDGWDAEACQFVRGWYVMFEEHWRHWSCEGLGHCLSPKPLQPTHDLEGSGSFLRPPTIYVDTGDQLATKDPVDLDSGIDYGVGKRVVRRSDESGDTSRYACRRGCRSHLLAGLGKRRSAIIPEPAAHVDEEDGHADNSKYSSDDGNVHHTVRDLVDVPVDGPVAAEIADLAIRIVQTFDLLTMLL</sequence>
<feature type="region of interest" description="Disordered" evidence="1">
    <location>
        <begin position="195"/>
        <end position="217"/>
    </location>
</feature>
<evidence type="ECO:0000313" key="3">
    <source>
        <dbReference type="Proteomes" id="UP001420932"/>
    </source>
</evidence>
<organism evidence="2 3">
    <name type="scientific">Stephania yunnanensis</name>
    <dbReference type="NCBI Taxonomy" id="152371"/>
    <lineage>
        <taxon>Eukaryota</taxon>
        <taxon>Viridiplantae</taxon>
        <taxon>Streptophyta</taxon>
        <taxon>Embryophyta</taxon>
        <taxon>Tracheophyta</taxon>
        <taxon>Spermatophyta</taxon>
        <taxon>Magnoliopsida</taxon>
        <taxon>Ranunculales</taxon>
        <taxon>Menispermaceae</taxon>
        <taxon>Menispermoideae</taxon>
        <taxon>Cissampelideae</taxon>
        <taxon>Stephania</taxon>
    </lineage>
</organism>
<evidence type="ECO:0000313" key="2">
    <source>
        <dbReference type="EMBL" id="KAK9170102.1"/>
    </source>
</evidence>
<proteinExistence type="predicted"/>
<evidence type="ECO:0000256" key="1">
    <source>
        <dbReference type="SAM" id="MobiDB-lite"/>
    </source>
</evidence>
<keyword evidence="3" id="KW-1185">Reference proteome</keyword>
<gene>
    <name evidence="2" type="ORF">Syun_002242</name>
</gene>
<feature type="compositionally biased region" description="Basic and acidic residues" evidence="1">
    <location>
        <begin position="204"/>
        <end position="217"/>
    </location>
</feature>
<protein>
    <submittedName>
        <fullName evidence="2">Uncharacterized protein</fullName>
    </submittedName>
</protein>
<comment type="caution">
    <text evidence="2">The sequence shown here is derived from an EMBL/GenBank/DDBJ whole genome shotgun (WGS) entry which is preliminary data.</text>
</comment>
<dbReference type="AlphaFoldDB" id="A0AAP0LH71"/>